<feature type="compositionally biased region" description="Acidic residues" evidence="1">
    <location>
        <begin position="18"/>
        <end position="30"/>
    </location>
</feature>
<comment type="caution">
    <text evidence="2">The sequence shown here is derived from an EMBL/GenBank/DDBJ whole genome shotgun (WGS) entry which is preliminary data.</text>
</comment>
<dbReference type="Proteomes" id="UP001328107">
    <property type="component" value="Unassembled WGS sequence"/>
</dbReference>
<feature type="region of interest" description="Disordered" evidence="1">
    <location>
        <begin position="426"/>
        <end position="461"/>
    </location>
</feature>
<evidence type="ECO:0000313" key="3">
    <source>
        <dbReference type="Proteomes" id="UP001328107"/>
    </source>
</evidence>
<organism evidence="2 3">
    <name type="scientific">Pristionchus mayeri</name>
    <dbReference type="NCBI Taxonomy" id="1317129"/>
    <lineage>
        <taxon>Eukaryota</taxon>
        <taxon>Metazoa</taxon>
        <taxon>Ecdysozoa</taxon>
        <taxon>Nematoda</taxon>
        <taxon>Chromadorea</taxon>
        <taxon>Rhabditida</taxon>
        <taxon>Rhabditina</taxon>
        <taxon>Diplogasteromorpha</taxon>
        <taxon>Diplogasteroidea</taxon>
        <taxon>Neodiplogasteridae</taxon>
        <taxon>Pristionchus</taxon>
    </lineage>
</organism>
<feature type="non-terminal residue" evidence="2">
    <location>
        <position position="1"/>
    </location>
</feature>
<protein>
    <submittedName>
        <fullName evidence="2">Uncharacterized protein</fullName>
    </submittedName>
</protein>
<feature type="region of interest" description="Disordered" evidence="1">
    <location>
        <begin position="1"/>
        <end position="74"/>
    </location>
</feature>
<feature type="region of interest" description="Disordered" evidence="1">
    <location>
        <begin position="372"/>
        <end position="407"/>
    </location>
</feature>
<dbReference type="EMBL" id="BTRK01000005">
    <property type="protein sequence ID" value="GMR54789.1"/>
    <property type="molecule type" value="Genomic_DNA"/>
</dbReference>
<feature type="compositionally biased region" description="Acidic residues" evidence="1">
    <location>
        <begin position="296"/>
        <end position="307"/>
    </location>
</feature>
<reference evidence="3" key="1">
    <citation type="submission" date="2022-10" db="EMBL/GenBank/DDBJ databases">
        <title>Genome assembly of Pristionchus species.</title>
        <authorList>
            <person name="Yoshida K."/>
            <person name="Sommer R.J."/>
        </authorList>
    </citation>
    <scope>NUCLEOTIDE SEQUENCE [LARGE SCALE GENOMIC DNA]</scope>
    <source>
        <strain evidence="3">RS5460</strain>
    </source>
</reference>
<feature type="compositionally biased region" description="Low complexity" evidence="1">
    <location>
        <begin position="38"/>
        <end position="59"/>
    </location>
</feature>
<name>A0AAN5D367_9BILA</name>
<feature type="region of interest" description="Disordered" evidence="1">
    <location>
        <begin position="245"/>
        <end position="326"/>
    </location>
</feature>
<feature type="compositionally biased region" description="Polar residues" evidence="1">
    <location>
        <begin position="245"/>
        <end position="258"/>
    </location>
</feature>
<keyword evidence="3" id="KW-1185">Reference proteome</keyword>
<evidence type="ECO:0000256" key="1">
    <source>
        <dbReference type="SAM" id="MobiDB-lite"/>
    </source>
</evidence>
<evidence type="ECO:0000313" key="2">
    <source>
        <dbReference type="EMBL" id="GMR54789.1"/>
    </source>
</evidence>
<dbReference type="AlphaFoldDB" id="A0AAN5D367"/>
<accession>A0AAN5D367</accession>
<proteinExistence type="predicted"/>
<sequence>GALIYRIKSTKKPGANVPEEDVIQLEDIEEPGNNQGLPTAADPPAAAATEPTSHSAAAEDPTVPDALTAPVPDLAEQADRGSIEVDHSAAAVIEPSAPISPLAEEAEGDIIVLDNSAPAAAPTALTTLTSAPTEREEIIILDDQPTTSRRALELPPALRHSHRRQKRVSESPIHGVLEKTITKRRITKNRKVTFSDRADSDITVLQQQPAAAFAHATYSLAALAAVTFLANAIAASRAPNAFYTRNSMAPHSKSNFKGQRSGRPKVITLSDVDESRDEAPPAPTAPVSSNSKEVEVIELDDEPEESGDPSALEEVPVAQTAGDQSDDNMVLDLSADVPEVKVRDLGKKATGDVNAEKIIDFSLSETIPGEGENEKATEVVDSLPLVNEKPKRRGGRPSKAEMLKRHQDEETAALLALVDMARDFPIDENQPSTSKACGRVSMGNRWSAPPIRFSPTWKKKK</sequence>
<feature type="compositionally biased region" description="Basic and acidic residues" evidence="1">
    <location>
        <begin position="398"/>
        <end position="407"/>
    </location>
</feature>
<gene>
    <name evidence="2" type="ORF">PMAYCL1PPCAC_24984</name>
</gene>